<proteinExistence type="predicted"/>
<evidence type="ECO:0000313" key="2">
    <source>
        <dbReference type="EnsemblPlants" id="TuG1812G0300003482.01.T01.cds242693"/>
    </source>
</evidence>
<sequence>MLAESECHGRTDGRTDRRHNPSTDRSNGWRSLVGRAVLGAGGAEVLGEHPGVEQLDDGAEGDAAGRLVLVDGGAPGDGVVHHLLEGAAPHHPDLQRPDGVAVPPLPVHRVERLLHLQAAPLEHRRLRPQRLAAALEHQLPVHHVVPRDGRRVRLARVLHDARPVGRQQPRRPLHRRLQLRLVRLVRV</sequence>
<reference evidence="2" key="3">
    <citation type="submission" date="2022-06" db="UniProtKB">
        <authorList>
            <consortium name="EnsemblPlants"/>
        </authorList>
    </citation>
    <scope>IDENTIFICATION</scope>
</reference>
<feature type="region of interest" description="Disordered" evidence="1">
    <location>
        <begin position="1"/>
        <end position="29"/>
    </location>
</feature>
<dbReference type="EnsemblPlants" id="TuG1812G0300003482.01.T01">
    <property type="protein sequence ID" value="TuG1812G0300003482.01.T01.cds242693"/>
    <property type="gene ID" value="TuG1812G0300003482.01"/>
</dbReference>
<reference evidence="3" key="1">
    <citation type="journal article" date="2013" name="Nature">
        <title>Draft genome of the wheat A-genome progenitor Triticum urartu.</title>
        <authorList>
            <person name="Ling H.Q."/>
            <person name="Zhao S."/>
            <person name="Liu D."/>
            <person name="Wang J."/>
            <person name="Sun H."/>
            <person name="Zhang C."/>
            <person name="Fan H."/>
            <person name="Li D."/>
            <person name="Dong L."/>
            <person name="Tao Y."/>
            <person name="Gao C."/>
            <person name="Wu H."/>
            <person name="Li Y."/>
            <person name="Cui Y."/>
            <person name="Guo X."/>
            <person name="Zheng S."/>
            <person name="Wang B."/>
            <person name="Yu K."/>
            <person name="Liang Q."/>
            <person name="Yang W."/>
            <person name="Lou X."/>
            <person name="Chen J."/>
            <person name="Feng M."/>
            <person name="Jian J."/>
            <person name="Zhang X."/>
            <person name="Luo G."/>
            <person name="Jiang Y."/>
            <person name="Liu J."/>
            <person name="Wang Z."/>
            <person name="Sha Y."/>
            <person name="Zhang B."/>
            <person name="Wu H."/>
            <person name="Tang D."/>
            <person name="Shen Q."/>
            <person name="Xue P."/>
            <person name="Zou S."/>
            <person name="Wang X."/>
            <person name="Liu X."/>
            <person name="Wang F."/>
            <person name="Yang Y."/>
            <person name="An X."/>
            <person name="Dong Z."/>
            <person name="Zhang K."/>
            <person name="Zhang X."/>
            <person name="Luo M.C."/>
            <person name="Dvorak J."/>
            <person name="Tong Y."/>
            <person name="Wang J."/>
            <person name="Yang H."/>
            <person name="Li Z."/>
            <person name="Wang D."/>
            <person name="Zhang A."/>
            <person name="Wang J."/>
        </authorList>
    </citation>
    <scope>NUCLEOTIDE SEQUENCE</scope>
    <source>
        <strain evidence="3">cv. G1812</strain>
    </source>
</reference>
<evidence type="ECO:0000313" key="3">
    <source>
        <dbReference type="Proteomes" id="UP000015106"/>
    </source>
</evidence>
<feature type="compositionally biased region" description="Basic and acidic residues" evidence="1">
    <location>
        <begin position="1"/>
        <end position="22"/>
    </location>
</feature>
<accession>A0A8R7TWQ3</accession>
<dbReference type="AlphaFoldDB" id="A0A8R7TWQ3"/>
<protein>
    <submittedName>
        <fullName evidence="2">Uncharacterized protein</fullName>
    </submittedName>
</protein>
<evidence type="ECO:0000256" key="1">
    <source>
        <dbReference type="SAM" id="MobiDB-lite"/>
    </source>
</evidence>
<name>A0A8R7TWQ3_TRIUA</name>
<organism evidence="2 3">
    <name type="scientific">Triticum urartu</name>
    <name type="common">Red wild einkorn</name>
    <name type="synonym">Crithodium urartu</name>
    <dbReference type="NCBI Taxonomy" id="4572"/>
    <lineage>
        <taxon>Eukaryota</taxon>
        <taxon>Viridiplantae</taxon>
        <taxon>Streptophyta</taxon>
        <taxon>Embryophyta</taxon>
        <taxon>Tracheophyta</taxon>
        <taxon>Spermatophyta</taxon>
        <taxon>Magnoliopsida</taxon>
        <taxon>Liliopsida</taxon>
        <taxon>Poales</taxon>
        <taxon>Poaceae</taxon>
        <taxon>BOP clade</taxon>
        <taxon>Pooideae</taxon>
        <taxon>Triticodae</taxon>
        <taxon>Triticeae</taxon>
        <taxon>Triticinae</taxon>
        <taxon>Triticum</taxon>
    </lineage>
</organism>
<dbReference type="Gramene" id="TuG1812G0300003482.01.T01">
    <property type="protein sequence ID" value="TuG1812G0300003482.01.T01.cds242693"/>
    <property type="gene ID" value="TuG1812G0300003482.01"/>
</dbReference>
<dbReference type="Proteomes" id="UP000015106">
    <property type="component" value="Chromosome 3"/>
</dbReference>
<keyword evidence="3" id="KW-1185">Reference proteome</keyword>
<reference evidence="2" key="2">
    <citation type="submission" date="2018-03" db="EMBL/GenBank/DDBJ databases">
        <title>The Triticum urartu genome reveals the dynamic nature of wheat genome evolution.</title>
        <authorList>
            <person name="Ling H."/>
            <person name="Ma B."/>
            <person name="Shi X."/>
            <person name="Liu H."/>
            <person name="Dong L."/>
            <person name="Sun H."/>
            <person name="Cao Y."/>
            <person name="Gao Q."/>
            <person name="Zheng S."/>
            <person name="Li Y."/>
            <person name="Yu Y."/>
            <person name="Du H."/>
            <person name="Qi M."/>
            <person name="Li Y."/>
            <person name="Yu H."/>
            <person name="Cui Y."/>
            <person name="Wang N."/>
            <person name="Chen C."/>
            <person name="Wu H."/>
            <person name="Zhao Y."/>
            <person name="Zhang J."/>
            <person name="Li Y."/>
            <person name="Zhou W."/>
            <person name="Zhang B."/>
            <person name="Hu W."/>
            <person name="Eijk M."/>
            <person name="Tang J."/>
            <person name="Witsenboer H."/>
            <person name="Zhao S."/>
            <person name="Li Z."/>
            <person name="Zhang A."/>
            <person name="Wang D."/>
            <person name="Liang C."/>
        </authorList>
    </citation>
    <scope>NUCLEOTIDE SEQUENCE [LARGE SCALE GENOMIC DNA]</scope>
    <source>
        <strain evidence="2">cv. G1812</strain>
    </source>
</reference>